<evidence type="ECO:0000313" key="4">
    <source>
        <dbReference type="Proteomes" id="UP000002171"/>
    </source>
</evidence>
<dbReference type="SUPFAM" id="SSF52833">
    <property type="entry name" value="Thioredoxin-like"/>
    <property type="match status" value="1"/>
</dbReference>
<comment type="caution">
    <text evidence="3">The sequence shown here is derived from an EMBL/GenBank/DDBJ whole genome shotgun (WGS) entry which is preliminary data.</text>
</comment>
<protein>
    <recommendedName>
        <fullName evidence="2">Hydrogenase expression/formation protein</fullName>
    </recommendedName>
</protein>
<dbReference type="PIRSF" id="PIRSF038934">
    <property type="entry name" value="HyaE_HupG"/>
    <property type="match status" value="1"/>
</dbReference>
<dbReference type="InterPro" id="IPR010893">
    <property type="entry name" value="NiFe-hyd_mat_HyaE"/>
</dbReference>
<proteinExistence type="inferred from homology"/>
<dbReference type="Gene3D" id="3.40.30.10">
    <property type="entry name" value="Glutaredoxin"/>
    <property type="match status" value="1"/>
</dbReference>
<accession>A0A7U8C5H9</accession>
<dbReference type="InterPro" id="IPR036249">
    <property type="entry name" value="Thioredoxin-like_sf"/>
</dbReference>
<comment type="similarity">
    <text evidence="1 2">Belongs to the HupG/HyaE family.</text>
</comment>
<dbReference type="Proteomes" id="UP000002171">
    <property type="component" value="Unassembled WGS sequence"/>
</dbReference>
<dbReference type="Pfam" id="PF07449">
    <property type="entry name" value="HyaE"/>
    <property type="match status" value="1"/>
</dbReference>
<evidence type="ECO:0000313" key="3">
    <source>
        <dbReference type="EMBL" id="EAR61950.1"/>
    </source>
</evidence>
<reference evidence="3 4" key="1">
    <citation type="submission" date="2006-02" db="EMBL/GenBank/DDBJ databases">
        <authorList>
            <person name="Pinhassi J."/>
            <person name="Pedros-Alio C."/>
            <person name="Ferriera S."/>
            <person name="Johnson J."/>
            <person name="Kravitz S."/>
            <person name="Halpern A."/>
            <person name="Remington K."/>
            <person name="Beeson K."/>
            <person name="Tran B."/>
            <person name="Rogers Y.-H."/>
            <person name="Friedman R."/>
            <person name="Venter J.C."/>
        </authorList>
    </citation>
    <scope>NUCLEOTIDE SEQUENCE [LARGE SCALE GENOMIC DNA]</scope>
    <source>
        <strain evidence="3 4">MED92</strain>
    </source>
</reference>
<organism evidence="3 4">
    <name type="scientific">Neptuniibacter caesariensis</name>
    <dbReference type="NCBI Taxonomy" id="207954"/>
    <lineage>
        <taxon>Bacteria</taxon>
        <taxon>Pseudomonadati</taxon>
        <taxon>Pseudomonadota</taxon>
        <taxon>Gammaproteobacteria</taxon>
        <taxon>Oceanospirillales</taxon>
        <taxon>Oceanospirillaceae</taxon>
        <taxon>Neptuniibacter</taxon>
    </lineage>
</organism>
<name>A0A7U8C5H9_NEPCE</name>
<dbReference type="CDD" id="cd02965">
    <property type="entry name" value="HyaE"/>
    <property type="match status" value="1"/>
</dbReference>
<evidence type="ECO:0000256" key="1">
    <source>
        <dbReference type="ARBA" id="ARBA00009004"/>
    </source>
</evidence>
<dbReference type="EMBL" id="AAOW01000005">
    <property type="protein sequence ID" value="EAR61950.1"/>
    <property type="molecule type" value="Genomic_DNA"/>
</dbReference>
<dbReference type="OrthoDB" id="6560050at2"/>
<gene>
    <name evidence="3" type="ORF">MED92_03343</name>
</gene>
<dbReference type="AlphaFoldDB" id="A0A7U8C5H9"/>
<dbReference type="RefSeq" id="WP_007022685.1">
    <property type="nucleotide sequence ID" value="NZ_CH724127.1"/>
</dbReference>
<sequence length="143" mass="16165">MASPLIDRLVDELNYPRLTEENFDAFVKANEYSVLFCTEQPKRFPESDDVAVILPELVNCFPQLVPAVVSPELEKKVQGRYNFTVWPTLVFLKQGKFLANISKVQNWDVYQAEIQSILALEPRRDPGIGIPVVVNPTPATCSQ</sequence>
<keyword evidence="4" id="KW-1185">Reference proteome</keyword>
<evidence type="ECO:0000256" key="2">
    <source>
        <dbReference type="PIRNR" id="PIRNR038934"/>
    </source>
</evidence>